<reference evidence="1 2" key="1">
    <citation type="journal article" date="2018" name="New Phytol.">
        <title>Phylogenomics of Endogonaceae and evolution of mycorrhizas within Mucoromycota.</title>
        <authorList>
            <person name="Chang Y."/>
            <person name="Desiro A."/>
            <person name="Na H."/>
            <person name="Sandor L."/>
            <person name="Lipzen A."/>
            <person name="Clum A."/>
            <person name="Barry K."/>
            <person name="Grigoriev I.V."/>
            <person name="Martin F.M."/>
            <person name="Stajich J.E."/>
            <person name="Smith M.E."/>
            <person name="Bonito G."/>
            <person name="Spatafora J.W."/>
        </authorList>
    </citation>
    <scope>NUCLEOTIDE SEQUENCE [LARGE SCALE GENOMIC DNA]</scope>
    <source>
        <strain evidence="1 2">GMNB39</strain>
    </source>
</reference>
<dbReference type="AlphaFoldDB" id="A0A433DBN2"/>
<organism evidence="1 2">
    <name type="scientific">Jimgerdemannia flammicorona</name>
    <dbReference type="NCBI Taxonomy" id="994334"/>
    <lineage>
        <taxon>Eukaryota</taxon>
        <taxon>Fungi</taxon>
        <taxon>Fungi incertae sedis</taxon>
        <taxon>Mucoromycota</taxon>
        <taxon>Mucoromycotina</taxon>
        <taxon>Endogonomycetes</taxon>
        <taxon>Endogonales</taxon>
        <taxon>Endogonaceae</taxon>
        <taxon>Jimgerdemannia</taxon>
    </lineage>
</organism>
<evidence type="ECO:0000313" key="1">
    <source>
        <dbReference type="EMBL" id="RUP48242.1"/>
    </source>
</evidence>
<name>A0A433DBN2_9FUNG</name>
<comment type="caution">
    <text evidence="1">The sequence shown here is derived from an EMBL/GenBank/DDBJ whole genome shotgun (WGS) entry which is preliminary data.</text>
</comment>
<protein>
    <submittedName>
        <fullName evidence="1">Uncharacterized protein</fullName>
    </submittedName>
</protein>
<dbReference type="Proteomes" id="UP000268093">
    <property type="component" value="Unassembled WGS sequence"/>
</dbReference>
<dbReference type="OrthoDB" id="10260545at2759"/>
<proteinExistence type="predicted"/>
<keyword evidence="2" id="KW-1185">Reference proteome</keyword>
<evidence type="ECO:0000313" key="2">
    <source>
        <dbReference type="Proteomes" id="UP000268093"/>
    </source>
</evidence>
<dbReference type="EMBL" id="RBNI01003540">
    <property type="protein sequence ID" value="RUP48242.1"/>
    <property type="molecule type" value="Genomic_DNA"/>
</dbReference>
<gene>
    <name evidence="1" type="ORF">BC936DRAFT_144797</name>
</gene>
<sequence length="380" mass="42910">MLLHRKYKVLLNTHPATLRPRSPQAKLPTLTPTNHKQWFSQQQQLQTPPWSGHKPPRLPLPPALTRRAFHLRPTFPTLSIRRPLIITSGSKSARTWDEPPQRDPISNGVFCSPNRGRWFHDDKMMFTVTSSADKAVALSFATSLESFSDVDTATPSLSRAAIPSHLFFRYEDMTIHASRQHLSRLVRSLFSAPSAPALVCTNASIPLDFNELNLSTGSRRVRDTPNAGGSSLLSEVLSLEFLERFLGVQLSKTEMEISYWPQGGPMTDYVARLPKSLGERAIGVSVTRAMAYRRPYTRQDAERLLEKKLSGVFFANKCIVNERITRQILHVWTPSGKVANVLRRAWERMSKDVLGNTVVVVSIVNSKWVFDNGRAQRGRF</sequence>
<accession>A0A433DBN2</accession>